<reference evidence="2" key="1">
    <citation type="submission" date="2025-08" db="UniProtKB">
        <authorList>
            <consortium name="RefSeq"/>
        </authorList>
    </citation>
    <scope>IDENTIFICATION</scope>
</reference>
<accession>A0A1S4DBL9</accession>
<dbReference type="KEGG" id="nta:107828066"/>
<feature type="region of interest" description="Disordered" evidence="1">
    <location>
        <begin position="14"/>
        <end position="49"/>
    </location>
</feature>
<dbReference type="AlphaFoldDB" id="A0A1S4DBL9"/>
<dbReference type="OrthoDB" id="1242384at2759"/>
<dbReference type="RefSeq" id="XP_016510801.1">
    <property type="nucleotide sequence ID" value="XM_016655315.1"/>
</dbReference>
<evidence type="ECO:0000256" key="1">
    <source>
        <dbReference type="SAM" id="MobiDB-lite"/>
    </source>
</evidence>
<feature type="compositionally biased region" description="Pro residues" evidence="1">
    <location>
        <begin position="24"/>
        <end position="34"/>
    </location>
</feature>
<organism evidence="2">
    <name type="scientific">Nicotiana tabacum</name>
    <name type="common">Common tobacco</name>
    <dbReference type="NCBI Taxonomy" id="4097"/>
    <lineage>
        <taxon>Eukaryota</taxon>
        <taxon>Viridiplantae</taxon>
        <taxon>Streptophyta</taxon>
        <taxon>Embryophyta</taxon>
        <taxon>Tracheophyta</taxon>
        <taxon>Spermatophyta</taxon>
        <taxon>Magnoliopsida</taxon>
        <taxon>eudicotyledons</taxon>
        <taxon>Gunneridae</taxon>
        <taxon>Pentapetalae</taxon>
        <taxon>asterids</taxon>
        <taxon>lamiids</taxon>
        <taxon>Solanales</taxon>
        <taxon>Solanaceae</taxon>
        <taxon>Nicotianoideae</taxon>
        <taxon>Nicotianeae</taxon>
        <taxon>Nicotiana</taxon>
    </lineage>
</organism>
<proteinExistence type="predicted"/>
<dbReference type="PaxDb" id="4097-A0A1S4DBL9"/>
<sequence length="131" mass="13860">MLVVPSLPAPAISVPSSTACTSSPAPPLTIPPPIVHHTKAGSSSRSADMRRVTIEVPGESSLLRKSGQVDAWLEPLIGTIEKAKLESHSSLTLMNDIVHATLKANLIGIEMMKRIAPLEKIARDSHSEGAI</sequence>
<evidence type="ECO:0000313" key="2">
    <source>
        <dbReference type="RefSeq" id="XP_016510801.1"/>
    </source>
</evidence>
<name>A0A1S4DBL9_TOBAC</name>
<gene>
    <name evidence="2" type="primary">LOC107828066</name>
</gene>
<protein>
    <submittedName>
        <fullName evidence="2">Uncharacterized protein</fullName>
    </submittedName>
</protein>